<proteinExistence type="predicted"/>
<evidence type="ECO:0000313" key="2">
    <source>
        <dbReference type="Proteomes" id="UP000309038"/>
    </source>
</evidence>
<name>A0A4S4K4Y6_9APHY</name>
<keyword evidence="2" id="KW-1185">Reference proteome</keyword>
<organism evidence="1 2">
    <name type="scientific">Hermanssonia centrifuga</name>
    <dbReference type="NCBI Taxonomy" id="98765"/>
    <lineage>
        <taxon>Eukaryota</taxon>
        <taxon>Fungi</taxon>
        <taxon>Dikarya</taxon>
        <taxon>Basidiomycota</taxon>
        <taxon>Agaricomycotina</taxon>
        <taxon>Agaricomycetes</taxon>
        <taxon>Polyporales</taxon>
        <taxon>Meruliaceae</taxon>
        <taxon>Hermanssonia</taxon>
    </lineage>
</organism>
<dbReference type="EMBL" id="SGPJ01000932">
    <property type="protein sequence ID" value="THG92793.1"/>
    <property type="molecule type" value="Genomic_DNA"/>
</dbReference>
<gene>
    <name evidence="1" type="ORF">EW026_g8235</name>
</gene>
<reference evidence="1 2" key="1">
    <citation type="submission" date="2019-02" db="EMBL/GenBank/DDBJ databases">
        <title>Genome sequencing of the rare red list fungi Phlebia centrifuga.</title>
        <authorList>
            <person name="Buettner E."/>
            <person name="Kellner H."/>
        </authorList>
    </citation>
    <scope>NUCLEOTIDE SEQUENCE [LARGE SCALE GENOMIC DNA]</scope>
    <source>
        <strain evidence="1 2">DSM 108282</strain>
    </source>
</reference>
<protein>
    <submittedName>
        <fullName evidence="1">Uncharacterized protein</fullName>
    </submittedName>
</protein>
<accession>A0A4S4K4Y6</accession>
<dbReference type="AlphaFoldDB" id="A0A4S4K4Y6"/>
<sequence length="94" mass="10374">MELLAHIRAAALPSGPIIDIENTTPITPIEDDVPLALETEIGSHANVLMRIAREIWDMHQNTAIAICSMHEDVLIPKLDLEVLVRTCDRNLALA</sequence>
<comment type="caution">
    <text evidence="1">The sequence shown here is derived from an EMBL/GenBank/DDBJ whole genome shotgun (WGS) entry which is preliminary data.</text>
</comment>
<evidence type="ECO:0000313" key="1">
    <source>
        <dbReference type="EMBL" id="THG92793.1"/>
    </source>
</evidence>
<dbReference type="Proteomes" id="UP000309038">
    <property type="component" value="Unassembled WGS sequence"/>
</dbReference>